<comment type="caution">
    <text evidence="4">The sequence shown here is derived from an EMBL/GenBank/DDBJ whole genome shotgun (WGS) entry which is preliminary data.</text>
</comment>
<gene>
    <name evidence="4" type="ORF">P3X46_020405</name>
</gene>
<dbReference type="CDD" id="cd22160">
    <property type="entry name" value="F-box_AtFBL13-like"/>
    <property type="match status" value="1"/>
</dbReference>
<dbReference type="InterPro" id="IPR050232">
    <property type="entry name" value="FBL13/AtMIF1-like"/>
</dbReference>
<dbReference type="Pfam" id="PF00646">
    <property type="entry name" value="F-box"/>
    <property type="match status" value="1"/>
</dbReference>
<dbReference type="Proteomes" id="UP001174677">
    <property type="component" value="Chromosome 11"/>
</dbReference>
<protein>
    <recommendedName>
        <fullName evidence="6">F-box domain-containing protein</fullName>
    </recommendedName>
</protein>
<sequence length="501" mass="57658">MVGAKKKNAATKQPTSNTKEDRISSLPDEIICHILSFLPSTLQAVRTSVLSKRWRLLWTYVPNITFPLKFVPLIFYYDLKEYSEREARLIDKTLKTYSSSKIKKFCIQFSADLIDLGPRMDSWVQFAVGRDVEDLTLEFSLNNSIRGFDIAKCYGYSLPQFFYHNSWLRNLKADFCQFVPDGRVSWSSLKDLSIGHDTLTDEVMQNILDGTPVLQSLKLLSCNRIHRLDLSLNSHLKKLVMHEAVAYVKEDDTVVEIAGPHLQVLEIMGFWFKKKCRLMNMSSLIRATLDFEVERGLHEKRNDFLEKSRNIVEECLDNVHHARELKLGSWCIQVLSTSRMVNVLLSPSLSRKCLILDVDSFSNQYIPGIASLLCCSYNLHELVINICPDITCKEFYADSDFSNSDDFGENYWKSQKIIFSHLLLNLKTVKISKLMKRERGCSLERVFTFLGFLLKNASVLEKMVLYGSRLGRDVLFVASKLLSIPRRSPHAVVLFQKKLMT</sequence>
<dbReference type="SMART" id="SM00579">
    <property type="entry name" value="FBD"/>
    <property type="match status" value="1"/>
</dbReference>
<reference evidence="4" key="1">
    <citation type="journal article" date="2023" name="Plant Biotechnol. J.">
        <title>Chromosome-level wild Hevea brasiliensis genome provides new tools for genomic-assisted breeding and valuable loci to elevate rubber yield.</title>
        <authorList>
            <person name="Cheng H."/>
            <person name="Song X."/>
            <person name="Hu Y."/>
            <person name="Wu T."/>
            <person name="Yang Q."/>
            <person name="An Z."/>
            <person name="Feng S."/>
            <person name="Deng Z."/>
            <person name="Wu W."/>
            <person name="Zeng X."/>
            <person name="Tu M."/>
            <person name="Wang X."/>
            <person name="Huang H."/>
        </authorList>
    </citation>
    <scope>NUCLEOTIDE SEQUENCE</scope>
    <source>
        <strain evidence="4">MT/VB/25A 57/8</strain>
    </source>
</reference>
<dbReference type="Gene3D" id="1.20.1280.50">
    <property type="match status" value="1"/>
</dbReference>
<dbReference type="SUPFAM" id="SSF52058">
    <property type="entry name" value="L domain-like"/>
    <property type="match status" value="1"/>
</dbReference>
<dbReference type="SMART" id="SM00256">
    <property type="entry name" value="FBOX"/>
    <property type="match status" value="1"/>
</dbReference>
<dbReference type="Pfam" id="PF23622">
    <property type="entry name" value="LRR_At1g61320_AtMIF1"/>
    <property type="match status" value="1"/>
</dbReference>
<dbReference type="SUPFAM" id="SSF81383">
    <property type="entry name" value="F-box domain"/>
    <property type="match status" value="1"/>
</dbReference>
<dbReference type="InterPro" id="IPR001810">
    <property type="entry name" value="F-box_dom"/>
</dbReference>
<dbReference type="InterPro" id="IPR053781">
    <property type="entry name" value="F-box_AtFBL13-like"/>
</dbReference>
<feature type="domain" description="FBD" evidence="3">
    <location>
        <begin position="420"/>
        <end position="496"/>
    </location>
</feature>
<dbReference type="InterPro" id="IPR036047">
    <property type="entry name" value="F-box-like_dom_sf"/>
</dbReference>
<proteinExistence type="predicted"/>
<name>A0ABQ9LN28_HEVBR</name>
<organism evidence="4 5">
    <name type="scientific">Hevea brasiliensis</name>
    <name type="common">Para rubber tree</name>
    <name type="synonym">Siphonia brasiliensis</name>
    <dbReference type="NCBI Taxonomy" id="3981"/>
    <lineage>
        <taxon>Eukaryota</taxon>
        <taxon>Viridiplantae</taxon>
        <taxon>Streptophyta</taxon>
        <taxon>Embryophyta</taxon>
        <taxon>Tracheophyta</taxon>
        <taxon>Spermatophyta</taxon>
        <taxon>Magnoliopsida</taxon>
        <taxon>eudicotyledons</taxon>
        <taxon>Gunneridae</taxon>
        <taxon>Pentapetalae</taxon>
        <taxon>rosids</taxon>
        <taxon>fabids</taxon>
        <taxon>Malpighiales</taxon>
        <taxon>Euphorbiaceae</taxon>
        <taxon>Crotonoideae</taxon>
        <taxon>Micrandreae</taxon>
        <taxon>Hevea</taxon>
    </lineage>
</organism>
<keyword evidence="5" id="KW-1185">Reference proteome</keyword>
<dbReference type="InterPro" id="IPR055357">
    <property type="entry name" value="LRR_At1g61320_AtMIF1"/>
</dbReference>
<dbReference type="EMBL" id="JARPOI010000011">
    <property type="protein sequence ID" value="KAJ9168930.1"/>
    <property type="molecule type" value="Genomic_DNA"/>
</dbReference>
<evidence type="ECO:0000259" key="3">
    <source>
        <dbReference type="SMART" id="SM00579"/>
    </source>
</evidence>
<evidence type="ECO:0008006" key="6">
    <source>
        <dbReference type="Google" id="ProtNLM"/>
    </source>
</evidence>
<accession>A0ABQ9LN28</accession>
<dbReference type="InterPro" id="IPR006566">
    <property type="entry name" value="FBD"/>
</dbReference>
<evidence type="ECO:0000259" key="2">
    <source>
        <dbReference type="SMART" id="SM00256"/>
    </source>
</evidence>
<dbReference type="PANTHER" id="PTHR31900">
    <property type="entry name" value="F-BOX/RNI SUPERFAMILY PROTEIN-RELATED"/>
    <property type="match status" value="1"/>
</dbReference>
<feature type="region of interest" description="Disordered" evidence="1">
    <location>
        <begin position="1"/>
        <end position="22"/>
    </location>
</feature>
<feature type="domain" description="F-box" evidence="2">
    <location>
        <begin position="26"/>
        <end position="66"/>
    </location>
</feature>
<dbReference type="PANTHER" id="PTHR31900:SF32">
    <property type="entry name" value="F-BOX_RNI_FBD-LIKE DOMAIN PROTEIN"/>
    <property type="match status" value="1"/>
</dbReference>
<evidence type="ECO:0000256" key="1">
    <source>
        <dbReference type="SAM" id="MobiDB-lite"/>
    </source>
</evidence>
<evidence type="ECO:0000313" key="5">
    <source>
        <dbReference type="Proteomes" id="UP001174677"/>
    </source>
</evidence>
<evidence type="ECO:0000313" key="4">
    <source>
        <dbReference type="EMBL" id="KAJ9168930.1"/>
    </source>
</evidence>